<name>A0AAE3ETE5_9FLAO</name>
<evidence type="ECO:0000313" key="2">
    <source>
        <dbReference type="EMBL" id="MCG2459386.1"/>
    </source>
</evidence>
<evidence type="ECO:0000313" key="3">
    <source>
        <dbReference type="Proteomes" id="UP001200642"/>
    </source>
</evidence>
<dbReference type="RefSeq" id="WP_317900531.1">
    <property type="nucleotide sequence ID" value="NZ_JAIRBC010000001.1"/>
</dbReference>
<dbReference type="SUPFAM" id="SSF53335">
    <property type="entry name" value="S-adenosyl-L-methionine-dependent methyltransferases"/>
    <property type="match status" value="1"/>
</dbReference>
<dbReference type="Gene3D" id="3.40.50.150">
    <property type="entry name" value="Vaccinia Virus protein VP39"/>
    <property type="match status" value="1"/>
</dbReference>
<dbReference type="InterPro" id="IPR029063">
    <property type="entry name" value="SAM-dependent_MTases_sf"/>
</dbReference>
<sequence>MNDLASSMKEKYGFEGPCKPDILSKRALPFLTNGKKLLDVGCGEGADSVFYAKNGFDVLALDHNNTYLNRLRAYKNDCNLSNLEIRNANVITYRYPRNHYDVVSCILVGCCMRRSEFEKMLVSLKKTVKMDGIIVMSLRNYLDLDIIDEFPPLTKEIEPNTYLNDGDCCTIQYYIEKDRLMSHFKNFEILYYYEGLVKDKYKEYPQHGDSYIICRKIENRARPTV</sequence>
<keyword evidence="2" id="KW-0808">Transferase</keyword>
<dbReference type="EMBL" id="JAIRBC010000001">
    <property type="protein sequence ID" value="MCG2459386.1"/>
    <property type="molecule type" value="Genomic_DNA"/>
</dbReference>
<keyword evidence="3" id="KW-1185">Reference proteome</keyword>
<organism evidence="2 3">
    <name type="scientific">Cerina litoralis</name>
    <dbReference type="NCBI Taxonomy" id="2874477"/>
    <lineage>
        <taxon>Bacteria</taxon>
        <taxon>Pseudomonadati</taxon>
        <taxon>Bacteroidota</taxon>
        <taxon>Flavobacteriia</taxon>
        <taxon>Flavobacteriales</taxon>
        <taxon>Flavobacteriaceae</taxon>
        <taxon>Cerina</taxon>
    </lineage>
</organism>
<keyword evidence="2" id="KW-0489">Methyltransferase</keyword>
<comment type="caution">
    <text evidence="2">The sequence shown here is derived from an EMBL/GenBank/DDBJ whole genome shotgun (WGS) entry which is preliminary data.</text>
</comment>
<dbReference type="Pfam" id="PF03848">
    <property type="entry name" value="TehB"/>
    <property type="match status" value="1"/>
</dbReference>
<dbReference type="CDD" id="cd02440">
    <property type="entry name" value="AdoMet_MTases"/>
    <property type="match status" value="1"/>
</dbReference>
<dbReference type="Proteomes" id="UP001200642">
    <property type="component" value="Unassembled WGS sequence"/>
</dbReference>
<dbReference type="InterPro" id="IPR015985">
    <property type="entry name" value="TehB-like_dom"/>
</dbReference>
<dbReference type="GO" id="GO:0008168">
    <property type="term" value="F:methyltransferase activity"/>
    <property type="evidence" value="ECO:0007669"/>
    <property type="project" value="UniProtKB-KW"/>
</dbReference>
<evidence type="ECO:0000259" key="1">
    <source>
        <dbReference type="Pfam" id="PF03848"/>
    </source>
</evidence>
<gene>
    <name evidence="2" type="ORF">K8352_01340</name>
</gene>
<feature type="domain" description="Tellurite resistance methyltransferase TehB-like" evidence="1">
    <location>
        <begin position="35"/>
        <end position="133"/>
    </location>
</feature>
<dbReference type="GO" id="GO:0032259">
    <property type="term" value="P:methylation"/>
    <property type="evidence" value="ECO:0007669"/>
    <property type="project" value="UniProtKB-KW"/>
</dbReference>
<protein>
    <submittedName>
        <fullName evidence="2">Methyltransferase domain-containing protein</fullName>
    </submittedName>
</protein>
<reference evidence="2" key="1">
    <citation type="submission" date="2023-02" db="EMBL/GenBank/DDBJ databases">
        <title>Genome of Flavobacteriaceae gen. nov. sp. strain F89.</title>
        <authorList>
            <person name="Wang Y."/>
        </authorList>
    </citation>
    <scope>NUCLEOTIDE SEQUENCE</scope>
    <source>
        <strain evidence="2">F89</strain>
    </source>
</reference>
<dbReference type="AlphaFoldDB" id="A0AAE3ETE5"/>
<proteinExistence type="predicted"/>
<accession>A0AAE3ETE5</accession>